<feature type="binding site" evidence="5">
    <location>
        <position position="363"/>
    </location>
    <ligand>
        <name>Ca(2+)</name>
        <dbReference type="ChEBI" id="CHEBI:29108"/>
    </ligand>
</feature>
<evidence type="ECO:0000313" key="9">
    <source>
        <dbReference type="Proteomes" id="UP000070598"/>
    </source>
</evidence>
<feature type="active site" description="Nucleophile" evidence="4">
    <location>
        <position position="285"/>
    </location>
</feature>
<dbReference type="Gene3D" id="3.60.20.10">
    <property type="entry name" value="Glutamine Phosphoribosylpyrophosphate, subunit 1, domain 1"/>
    <property type="match status" value="1"/>
</dbReference>
<name>A0A132NEF4_9ACTN</name>
<dbReference type="InterPro" id="IPR043147">
    <property type="entry name" value="Penicillin_amidase_A-knob"/>
</dbReference>
<dbReference type="Gene3D" id="1.10.1400.10">
    <property type="match status" value="1"/>
</dbReference>
<keyword evidence="6" id="KW-1133">Transmembrane helix</keyword>
<evidence type="ECO:0000256" key="5">
    <source>
        <dbReference type="PIRSR" id="PIRSR001227-2"/>
    </source>
</evidence>
<keyword evidence="5" id="KW-0479">Metal-binding</keyword>
<keyword evidence="6" id="KW-0812">Transmembrane</keyword>
<feature type="binding site" evidence="5">
    <location>
        <position position="366"/>
    </location>
    <ligand>
        <name>Ca(2+)</name>
        <dbReference type="ChEBI" id="CHEBI:29108"/>
    </ligand>
</feature>
<dbReference type="Proteomes" id="UP000070659">
    <property type="component" value="Unassembled WGS sequence"/>
</dbReference>
<reference evidence="8 10" key="1">
    <citation type="submission" date="2015-02" db="EMBL/GenBank/DDBJ databases">
        <title>Physiological reanalysis, assessment of diazotrophy, and genome sequences of multiple isolates of Streptomyces thermoautotrophicus.</title>
        <authorList>
            <person name="MacKellar D.C."/>
            <person name="Lieber L."/>
            <person name="Norman J."/>
            <person name="Bolger A."/>
            <person name="Tobin C."/>
            <person name="Murray J.W."/>
            <person name="Prell J."/>
        </authorList>
    </citation>
    <scope>NUCLEOTIDE SEQUENCE [LARGE SCALE GENOMIC DNA]</scope>
    <source>
        <strain evidence="8 10">UBT1</strain>
    </source>
</reference>
<dbReference type="EMBL" id="JYIK01000973">
    <property type="protein sequence ID" value="KWX08503.1"/>
    <property type="molecule type" value="Genomic_DNA"/>
</dbReference>
<evidence type="ECO:0000256" key="3">
    <source>
        <dbReference type="ARBA" id="ARBA00023145"/>
    </source>
</evidence>
<dbReference type="GO" id="GO:0016811">
    <property type="term" value="F:hydrolase activity, acting on carbon-nitrogen (but not peptide) bonds, in linear amides"/>
    <property type="evidence" value="ECO:0007669"/>
    <property type="project" value="InterPro"/>
</dbReference>
<dbReference type="PANTHER" id="PTHR34218:SF4">
    <property type="entry name" value="ACYL-HOMOSERINE LACTONE ACYLASE QUIP"/>
    <property type="match status" value="1"/>
</dbReference>
<dbReference type="CDD" id="cd03747">
    <property type="entry name" value="Ntn_PGA_like"/>
    <property type="match status" value="1"/>
</dbReference>
<dbReference type="PANTHER" id="PTHR34218">
    <property type="entry name" value="PEPTIDASE S45 PENICILLIN AMIDASE"/>
    <property type="match status" value="1"/>
</dbReference>
<keyword evidence="6" id="KW-0472">Membrane</keyword>
<dbReference type="GO" id="GO:0017000">
    <property type="term" value="P:antibiotic biosynthetic process"/>
    <property type="evidence" value="ECO:0007669"/>
    <property type="project" value="InterPro"/>
</dbReference>
<dbReference type="Pfam" id="PF01804">
    <property type="entry name" value="Penicil_amidase"/>
    <property type="match status" value="1"/>
</dbReference>
<keyword evidence="5" id="KW-0106">Calcium</keyword>
<protein>
    <submittedName>
        <fullName evidence="8">Penicillin amidase</fullName>
    </submittedName>
</protein>
<dbReference type="InterPro" id="IPR002692">
    <property type="entry name" value="S45"/>
</dbReference>
<evidence type="ECO:0000256" key="2">
    <source>
        <dbReference type="ARBA" id="ARBA00022801"/>
    </source>
</evidence>
<dbReference type="Gene3D" id="1.10.439.10">
    <property type="entry name" value="Penicillin Amidohydrolase, domain 1"/>
    <property type="match status" value="1"/>
</dbReference>
<dbReference type="SUPFAM" id="SSF56235">
    <property type="entry name" value="N-terminal nucleophile aminohydrolases (Ntn hydrolases)"/>
    <property type="match status" value="1"/>
</dbReference>
<dbReference type="EMBL" id="JYIJ01000019">
    <property type="protein sequence ID" value="KWW97622.1"/>
    <property type="molecule type" value="Genomic_DNA"/>
</dbReference>
<evidence type="ECO:0000313" key="10">
    <source>
        <dbReference type="Proteomes" id="UP000070659"/>
    </source>
</evidence>
<gene>
    <name evidence="7" type="ORF">TH66_18865</name>
    <name evidence="8" type="ORF">TR74_14725</name>
</gene>
<proteinExistence type="inferred from homology"/>
<organism evidence="8 9">
    <name type="scientific">Carbonactinospora thermoautotrophica</name>
    <dbReference type="NCBI Taxonomy" id="1469144"/>
    <lineage>
        <taxon>Bacteria</taxon>
        <taxon>Bacillati</taxon>
        <taxon>Actinomycetota</taxon>
        <taxon>Actinomycetes</taxon>
        <taxon>Kitasatosporales</taxon>
        <taxon>Carbonactinosporaceae</taxon>
        <taxon>Carbonactinospora</taxon>
    </lineage>
</organism>
<dbReference type="InterPro" id="IPR043146">
    <property type="entry name" value="Penicillin_amidase_N_B-knob"/>
</dbReference>
<dbReference type="PATRIC" id="fig|1469144.8.peg.345"/>
<feature type="transmembrane region" description="Helical" evidence="6">
    <location>
        <begin position="12"/>
        <end position="34"/>
    </location>
</feature>
<evidence type="ECO:0000313" key="8">
    <source>
        <dbReference type="EMBL" id="KWX08503.1"/>
    </source>
</evidence>
<dbReference type="InterPro" id="IPR023343">
    <property type="entry name" value="Penicillin_amidase_dom1"/>
</dbReference>
<dbReference type="RefSeq" id="WP_067071296.1">
    <property type="nucleotide sequence ID" value="NZ_JYIK01000973.1"/>
</dbReference>
<sequence length="859" mass="97030">MPSSTLFRRLRIMLIALTGLVLLALIAATSYVVWTVRRSFPQVDGTLSVPGLTTRVEVVRDKWGVPQIYADNALDLFRAQGYVHAQDRFWEMDVRRHVTAGRLSEMFGPSTLKVDKLIRTMGWRKIAEQELERIDPETRRYLQAYAEGVNAYLDEREGAELGLEYTLLAMENGDYRPEPWTPADSLSWLKAMAWDLRANVAQEIDRALLTEKLSVDQIEQLYPPYPYGRHQPILSRGDVRGKRFDPEAPAPLRLPVGVRKQLAELSRELAKIPPLLGPNGTGIGSNSWVVSGALTTTGKPLLANDPHLAPKLPSIWYQMGLHCRKITGQCPFDVAGFTFSGVPGVIIGHNDKIAWGFTNLGADVSDLFLEKVRGDTYEYKGRQVPLEINQEIIKVAGQDDVLLTVRATKHGPLISDVSEEFRKAGAGAPLPESMREPRREYAVALSWTALKPSRTADAIFKLNTARNWTEFRAAAKLFAVPAQNMIYADTQGNIGYQMPGYLPLRNSGDGRWPVPGWVDSYEWKAAPVPFDQLPYALNPKEGYLVTANNAVIPPGYAYLITEDWDYGYRSQRITELLQQQLRKNGNKVDAQALRDIQLDNRNPNAELLTPYLLRLRVDPFTREAQELLRHWDYTQPPDSAAAAYFNAVWRQALLLTFGDQMPKEVQPDGGDRWFEVVRGIIDEPDNPWWDDVRTPRRETRDDILRKAMRKARYELTRKLTKDPENWHWGRLHKMWLLNDMLGNSDDWLVKKLLNRGPYEVGGGESLVNATGWDAAKGYTTDWVPSMRMVVDLGNLDASTWINLTGASGHAYHGNYVDQAELWTRGEQLPWPFSEQAVRQAAENTLVLEPGPPLEGAVPG</sequence>
<reference evidence="9" key="2">
    <citation type="submission" date="2015-02" db="EMBL/GenBank/DDBJ databases">
        <title>Physiological reanalysis, assessment of diazotrophy, and genome sequences of multiple isolates of Streptomyces thermoautotrophicus.</title>
        <authorList>
            <person name="MacKellar D.C."/>
            <person name="Lieber L."/>
            <person name="Norman J."/>
            <person name="Bolger A."/>
            <person name="Tobin C."/>
            <person name="Murray J.W."/>
            <person name="Friesen M."/>
            <person name="Prell J."/>
        </authorList>
    </citation>
    <scope>NUCLEOTIDE SEQUENCE [LARGE SCALE GENOMIC DNA]</scope>
    <source>
        <strain evidence="9">UBT1</strain>
    </source>
</reference>
<comment type="cofactor">
    <cofactor evidence="5">
        <name>Ca(2+)</name>
        <dbReference type="ChEBI" id="CHEBI:29108"/>
    </cofactor>
    <text evidence="5">Binds 1 Ca(2+) ion per dimer.</text>
</comment>
<keyword evidence="3" id="KW-0865">Zymogen</keyword>
<comment type="similarity">
    <text evidence="1">Belongs to the peptidase S45 family.</text>
</comment>
<dbReference type="AlphaFoldDB" id="A0A132NEF4"/>
<dbReference type="InterPro" id="IPR014395">
    <property type="entry name" value="Pen/GL7ACA/AHL_acylase"/>
</dbReference>
<dbReference type="Gene3D" id="2.30.120.10">
    <property type="match status" value="1"/>
</dbReference>
<accession>A0A132NEF4</accession>
<evidence type="ECO:0000313" key="7">
    <source>
        <dbReference type="EMBL" id="KWW97622.1"/>
    </source>
</evidence>
<evidence type="ECO:0000256" key="6">
    <source>
        <dbReference type="SAM" id="Phobius"/>
    </source>
</evidence>
<feature type="binding site" evidence="5">
    <location>
        <position position="203"/>
    </location>
    <ligand>
        <name>Ca(2+)</name>
        <dbReference type="ChEBI" id="CHEBI:29108"/>
    </ligand>
</feature>
<dbReference type="Proteomes" id="UP000070598">
    <property type="component" value="Unassembled WGS sequence"/>
</dbReference>
<dbReference type="GO" id="GO:0046872">
    <property type="term" value="F:metal ion binding"/>
    <property type="evidence" value="ECO:0007669"/>
    <property type="project" value="UniProtKB-KW"/>
</dbReference>
<dbReference type="InterPro" id="IPR029055">
    <property type="entry name" value="Ntn_hydrolases_N"/>
</dbReference>
<evidence type="ECO:0000256" key="1">
    <source>
        <dbReference type="ARBA" id="ARBA00006586"/>
    </source>
</evidence>
<comment type="caution">
    <text evidence="8">The sequence shown here is derived from an EMBL/GenBank/DDBJ whole genome shotgun (WGS) entry which is preliminary data.</text>
</comment>
<keyword evidence="2" id="KW-0378">Hydrolase</keyword>
<evidence type="ECO:0000256" key="4">
    <source>
        <dbReference type="PIRSR" id="PIRSR001227-1"/>
    </source>
</evidence>
<dbReference type="PIRSF" id="PIRSF001227">
    <property type="entry name" value="Pen_acylase"/>
    <property type="match status" value="1"/>
</dbReference>